<organism evidence="1 2">
    <name type="scientific">Sphaeroforma arctica JP610</name>
    <dbReference type="NCBI Taxonomy" id="667725"/>
    <lineage>
        <taxon>Eukaryota</taxon>
        <taxon>Ichthyosporea</taxon>
        <taxon>Ichthyophonida</taxon>
        <taxon>Sphaeroforma</taxon>
    </lineage>
</organism>
<proteinExistence type="predicted"/>
<reference evidence="1 2" key="1">
    <citation type="submission" date="2011-02" db="EMBL/GenBank/DDBJ databases">
        <title>The Genome Sequence of Sphaeroforma arctica JP610.</title>
        <authorList>
            <consortium name="The Broad Institute Genome Sequencing Platform"/>
            <person name="Russ C."/>
            <person name="Cuomo C."/>
            <person name="Young S.K."/>
            <person name="Zeng Q."/>
            <person name="Gargeya S."/>
            <person name="Alvarado L."/>
            <person name="Berlin A."/>
            <person name="Chapman S.B."/>
            <person name="Chen Z."/>
            <person name="Freedman E."/>
            <person name="Gellesch M."/>
            <person name="Goldberg J."/>
            <person name="Griggs A."/>
            <person name="Gujja S."/>
            <person name="Heilman E."/>
            <person name="Heiman D."/>
            <person name="Howarth C."/>
            <person name="Mehta T."/>
            <person name="Neiman D."/>
            <person name="Pearson M."/>
            <person name="Roberts A."/>
            <person name="Saif S."/>
            <person name="Shea T."/>
            <person name="Shenoy N."/>
            <person name="Sisk P."/>
            <person name="Stolte C."/>
            <person name="Sykes S."/>
            <person name="White J."/>
            <person name="Yandava C."/>
            <person name="Burger G."/>
            <person name="Gray M.W."/>
            <person name="Holland P.W.H."/>
            <person name="King N."/>
            <person name="Lang F.B.F."/>
            <person name="Roger A.J."/>
            <person name="Ruiz-Trillo I."/>
            <person name="Haas B."/>
            <person name="Nusbaum C."/>
            <person name="Birren B."/>
        </authorList>
    </citation>
    <scope>NUCLEOTIDE SEQUENCE [LARGE SCALE GENOMIC DNA]</scope>
    <source>
        <strain evidence="1 2">JP610</strain>
    </source>
</reference>
<dbReference type="InterPro" id="IPR036085">
    <property type="entry name" value="PAZ_dom_sf"/>
</dbReference>
<dbReference type="GeneID" id="25912388"/>
<gene>
    <name evidence="1" type="ORF">SARC_11884</name>
</gene>
<accession>A0A0L0FFQ0</accession>
<dbReference type="AlphaFoldDB" id="A0A0L0FFQ0"/>
<protein>
    <submittedName>
        <fullName evidence="1">Uncharacterized protein</fullName>
    </submittedName>
</protein>
<dbReference type="Proteomes" id="UP000054560">
    <property type="component" value="Unassembled WGS sequence"/>
</dbReference>
<dbReference type="EMBL" id="KQ243531">
    <property type="protein sequence ID" value="KNC75597.1"/>
    <property type="molecule type" value="Genomic_DNA"/>
</dbReference>
<name>A0A0L0FFQ0_9EUKA</name>
<evidence type="ECO:0000313" key="1">
    <source>
        <dbReference type="EMBL" id="KNC75597.1"/>
    </source>
</evidence>
<feature type="non-terminal residue" evidence="1">
    <location>
        <position position="98"/>
    </location>
</feature>
<dbReference type="Gene3D" id="2.170.260.10">
    <property type="entry name" value="paz domain"/>
    <property type="match status" value="1"/>
</dbReference>
<sequence>MLDGDLKPNPGTPVLEYLQHVCGVNSEKALADILGDESSGKYALALEALNGIRFRATHLAPDKKFHARGLGRSADKFSFEWKGNDGMHLDTVQSYFRK</sequence>
<dbReference type="SUPFAM" id="SSF101690">
    <property type="entry name" value="PAZ domain"/>
    <property type="match status" value="1"/>
</dbReference>
<evidence type="ECO:0000313" key="2">
    <source>
        <dbReference type="Proteomes" id="UP000054560"/>
    </source>
</evidence>
<keyword evidence="2" id="KW-1185">Reference proteome</keyword>
<dbReference type="RefSeq" id="XP_014149499.1">
    <property type="nucleotide sequence ID" value="XM_014294024.1"/>
</dbReference>